<evidence type="ECO:0000313" key="3">
    <source>
        <dbReference type="Proteomes" id="UP001283341"/>
    </source>
</evidence>
<dbReference type="Proteomes" id="UP001283341">
    <property type="component" value="Unassembled WGS sequence"/>
</dbReference>
<proteinExistence type="predicted"/>
<feature type="domain" description="Polymerase beta nucleotidyltransferase" evidence="1">
    <location>
        <begin position="10"/>
        <end position="54"/>
    </location>
</feature>
<dbReference type="Gene3D" id="3.30.460.10">
    <property type="entry name" value="Beta Polymerase, domain 2"/>
    <property type="match status" value="1"/>
</dbReference>
<organism evidence="2 3">
    <name type="scientific">Apodospora peruviana</name>
    <dbReference type="NCBI Taxonomy" id="516989"/>
    <lineage>
        <taxon>Eukaryota</taxon>
        <taxon>Fungi</taxon>
        <taxon>Dikarya</taxon>
        <taxon>Ascomycota</taxon>
        <taxon>Pezizomycotina</taxon>
        <taxon>Sordariomycetes</taxon>
        <taxon>Sordariomycetidae</taxon>
        <taxon>Sordariales</taxon>
        <taxon>Lasiosphaeriaceae</taxon>
        <taxon>Apodospora</taxon>
    </lineage>
</organism>
<reference evidence="2" key="2">
    <citation type="submission" date="2023-06" db="EMBL/GenBank/DDBJ databases">
        <authorList>
            <consortium name="Lawrence Berkeley National Laboratory"/>
            <person name="Haridas S."/>
            <person name="Hensen N."/>
            <person name="Bonometti L."/>
            <person name="Westerberg I."/>
            <person name="Brannstrom I.O."/>
            <person name="Guillou S."/>
            <person name="Cros-Aarteil S."/>
            <person name="Calhoun S."/>
            <person name="Kuo A."/>
            <person name="Mondo S."/>
            <person name="Pangilinan J."/>
            <person name="Riley R."/>
            <person name="Labutti K."/>
            <person name="Andreopoulos B."/>
            <person name="Lipzen A."/>
            <person name="Chen C."/>
            <person name="Yanf M."/>
            <person name="Daum C."/>
            <person name="Ng V."/>
            <person name="Clum A."/>
            <person name="Steindorff A."/>
            <person name="Ohm R."/>
            <person name="Martin F."/>
            <person name="Silar P."/>
            <person name="Natvig D."/>
            <person name="Lalanne C."/>
            <person name="Gautier V."/>
            <person name="Ament-Velasquez S.L."/>
            <person name="Kruys A."/>
            <person name="Hutchinson M.I."/>
            <person name="Powell A.J."/>
            <person name="Barry K."/>
            <person name="Miller A.N."/>
            <person name="Grigoriev I.V."/>
            <person name="Debuchy R."/>
            <person name="Gladieux P."/>
            <person name="Thoren M.H."/>
            <person name="Johannesson H."/>
        </authorList>
    </citation>
    <scope>NUCLEOTIDE SEQUENCE</scope>
    <source>
        <strain evidence="2">CBS 118394</strain>
    </source>
</reference>
<keyword evidence="3" id="KW-1185">Reference proteome</keyword>
<evidence type="ECO:0000259" key="1">
    <source>
        <dbReference type="Pfam" id="PF18765"/>
    </source>
</evidence>
<dbReference type="AlphaFoldDB" id="A0AAE0M0A2"/>
<dbReference type="SUPFAM" id="SSF81301">
    <property type="entry name" value="Nucleotidyltransferase"/>
    <property type="match status" value="1"/>
</dbReference>
<reference evidence="2" key="1">
    <citation type="journal article" date="2023" name="Mol. Phylogenet. Evol.">
        <title>Genome-scale phylogeny and comparative genomics of the fungal order Sordariales.</title>
        <authorList>
            <person name="Hensen N."/>
            <person name="Bonometti L."/>
            <person name="Westerberg I."/>
            <person name="Brannstrom I.O."/>
            <person name="Guillou S."/>
            <person name="Cros-Aarteil S."/>
            <person name="Calhoun S."/>
            <person name="Haridas S."/>
            <person name="Kuo A."/>
            <person name="Mondo S."/>
            <person name="Pangilinan J."/>
            <person name="Riley R."/>
            <person name="LaButti K."/>
            <person name="Andreopoulos B."/>
            <person name="Lipzen A."/>
            <person name="Chen C."/>
            <person name="Yan M."/>
            <person name="Daum C."/>
            <person name="Ng V."/>
            <person name="Clum A."/>
            <person name="Steindorff A."/>
            <person name="Ohm R.A."/>
            <person name="Martin F."/>
            <person name="Silar P."/>
            <person name="Natvig D.O."/>
            <person name="Lalanne C."/>
            <person name="Gautier V."/>
            <person name="Ament-Velasquez S.L."/>
            <person name="Kruys A."/>
            <person name="Hutchinson M.I."/>
            <person name="Powell A.J."/>
            <person name="Barry K."/>
            <person name="Miller A.N."/>
            <person name="Grigoriev I.V."/>
            <person name="Debuchy R."/>
            <person name="Gladieux P."/>
            <person name="Hiltunen Thoren M."/>
            <person name="Johannesson H."/>
        </authorList>
    </citation>
    <scope>NUCLEOTIDE SEQUENCE</scope>
    <source>
        <strain evidence="2">CBS 118394</strain>
    </source>
</reference>
<sequence>MYDHHAASIENIKAYFTQDEDVLALLLTGSIAHGFEKLDSDVDVLVVLTEEAYQARLDSCDRTFVRHDLCTYQGGFVDGKYISLSFIQAVAEKGSEPARWSFEGARVLFSRNLDSVNLEEELKSLVRYPVSEKVERIIQFRTQLEIWRWYCAEGRKKENAYLLNVAVGKLVLFGGRLMLAHNEMLYPYHKWFPKVLSQAPELPDGFMERFDAAVKDPSEVNTQGFYDMVVGFREWERPKYRFGAQFAVDSELNWLYLKTPVDDV</sequence>
<gene>
    <name evidence="2" type="ORF">B0H66DRAFT_373170</name>
</gene>
<dbReference type="EMBL" id="JAUEDM010000007">
    <property type="protein sequence ID" value="KAK3314178.1"/>
    <property type="molecule type" value="Genomic_DNA"/>
</dbReference>
<dbReference type="Pfam" id="PF18765">
    <property type="entry name" value="Polbeta"/>
    <property type="match status" value="1"/>
</dbReference>
<dbReference type="InterPro" id="IPR041633">
    <property type="entry name" value="Polbeta"/>
</dbReference>
<dbReference type="CDD" id="cd05403">
    <property type="entry name" value="NT_KNTase_like"/>
    <property type="match status" value="1"/>
</dbReference>
<name>A0AAE0M0A2_9PEZI</name>
<dbReference type="InterPro" id="IPR043519">
    <property type="entry name" value="NT_sf"/>
</dbReference>
<evidence type="ECO:0000313" key="2">
    <source>
        <dbReference type="EMBL" id="KAK3314178.1"/>
    </source>
</evidence>
<accession>A0AAE0M0A2</accession>
<protein>
    <recommendedName>
        <fullName evidence="1">Polymerase beta nucleotidyltransferase domain-containing protein</fullName>
    </recommendedName>
</protein>
<comment type="caution">
    <text evidence="2">The sequence shown here is derived from an EMBL/GenBank/DDBJ whole genome shotgun (WGS) entry which is preliminary data.</text>
</comment>